<dbReference type="AlphaFoldDB" id="A0AAW1R0S5"/>
<evidence type="ECO:0000313" key="1">
    <source>
        <dbReference type="EMBL" id="KAK9826952.1"/>
    </source>
</evidence>
<dbReference type="EMBL" id="JALJOS010000019">
    <property type="protein sequence ID" value="KAK9826952.1"/>
    <property type="molecule type" value="Genomic_DNA"/>
</dbReference>
<accession>A0AAW1R0S5</accession>
<protein>
    <submittedName>
        <fullName evidence="1">Uncharacterized protein</fullName>
    </submittedName>
</protein>
<sequence length="179" mass="19678">MLPTDAAKLPRLSYPFRAAELIDALPKYCEATRSIYQTYALLRAQGQMDPENSLIQVVLIRSVRKGQTGDQGKAVRENTVCPRLSFTTLPMPIRAFQDIISQHACHAILVSGKIEFGGRRGIVLQVSTTGHATSFWFEQHCHGATSATRVAGATELPNRHVPSGATFPFFKPGSLRFHG</sequence>
<gene>
    <name evidence="1" type="ORF">WJX74_001532</name>
</gene>
<dbReference type="Proteomes" id="UP001438707">
    <property type="component" value="Unassembled WGS sequence"/>
</dbReference>
<reference evidence="1 2" key="1">
    <citation type="journal article" date="2024" name="Nat. Commun.">
        <title>Phylogenomics reveals the evolutionary origins of lichenization in chlorophyte algae.</title>
        <authorList>
            <person name="Puginier C."/>
            <person name="Libourel C."/>
            <person name="Otte J."/>
            <person name="Skaloud P."/>
            <person name="Haon M."/>
            <person name="Grisel S."/>
            <person name="Petersen M."/>
            <person name="Berrin J.G."/>
            <person name="Delaux P.M."/>
            <person name="Dal Grande F."/>
            <person name="Keller J."/>
        </authorList>
    </citation>
    <scope>NUCLEOTIDE SEQUENCE [LARGE SCALE GENOMIC DNA]</scope>
    <source>
        <strain evidence="1 2">SAG 2145</strain>
    </source>
</reference>
<organism evidence="1 2">
    <name type="scientific">Apatococcus lobatus</name>
    <dbReference type="NCBI Taxonomy" id="904363"/>
    <lineage>
        <taxon>Eukaryota</taxon>
        <taxon>Viridiplantae</taxon>
        <taxon>Chlorophyta</taxon>
        <taxon>core chlorophytes</taxon>
        <taxon>Trebouxiophyceae</taxon>
        <taxon>Chlorellales</taxon>
        <taxon>Chlorellaceae</taxon>
        <taxon>Apatococcus</taxon>
    </lineage>
</organism>
<keyword evidence="2" id="KW-1185">Reference proteome</keyword>
<evidence type="ECO:0000313" key="2">
    <source>
        <dbReference type="Proteomes" id="UP001438707"/>
    </source>
</evidence>
<name>A0AAW1R0S5_9CHLO</name>
<comment type="caution">
    <text evidence="1">The sequence shown here is derived from an EMBL/GenBank/DDBJ whole genome shotgun (WGS) entry which is preliminary data.</text>
</comment>
<proteinExistence type="predicted"/>